<feature type="domain" description="Right handed beta helix" evidence="6">
    <location>
        <begin position="295"/>
        <end position="459"/>
    </location>
</feature>
<evidence type="ECO:0000259" key="5">
    <source>
        <dbReference type="Pfam" id="PF07602"/>
    </source>
</evidence>
<evidence type="ECO:0000313" key="7">
    <source>
        <dbReference type="EMBL" id="QSX09587.1"/>
    </source>
</evidence>
<dbReference type="InterPro" id="IPR011050">
    <property type="entry name" value="Pectin_lyase_fold/virulence"/>
</dbReference>
<keyword evidence="2" id="KW-0964">Secreted</keyword>
<comment type="subcellular location">
    <subcellularLocation>
        <location evidence="1">Secreted</location>
    </subcellularLocation>
</comment>
<evidence type="ECO:0000259" key="6">
    <source>
        <dbReference type="Pfam" id="PF13229"/>
    </source>
</evidence>
<evidence type="ECO:0000256" key="1">
    <source>
        <dbReference type="ARBA" id="ARBA00004613"/>
    </source>
</evidence>
<accession>A0A974XGT0</accession>
<evidence type="ECO:0000313" key="8">
    <source>
        <dbReference type="Proteomes" id="UP000663499"/>
    </source>
</evidence>
<dbReference type="Pfam" id="PF13229">
    <property type="entry name" value="Beta_helix"/>
    <property type="match status" value="1"/>
</dbReference>
<dbReference type="AlphaFoldDB" id="A0A974XGT0"/>
<dbReference type="PANTHER" id="PTHR40088:SF2">
    <property type="entry name" value="SECRETED SUGAR HYDROLASE"/>
    <property type="match status" value="1"/>
</dbReference>
<dbReference type="SMART" id="SM00710">
    <property type="entry name" value="PbH1"/>
    <property type="match status" value="9"/>
</dbReference>
<gene>
    <name evidence="7" type="ORF">J0B03_05890</name>
</gene>
<dbReference type="GO" id="GO:0005576">
    <property type="term" value="C:extracellular region"/>
    <property type="evidence" value="ECO:0007669"/>
    <property type="project" value="UniProtKB-SubCell"/>
</dbReference>
<dbReference type="Pfam" id="PF07602">
    <property type="entry name" value="DUF1565"/>
    <property type="match status" value="1"/>
</dbReference>
<reference evidence="7" key="1">
    <citation type="submission" date="2021-03" db="EMBL/GenBank/DDBJ databases">
        <title>Alkalibacter marinus sp. nov., isolated from tidal flat sediment.</title>
        <authorList>
            <person name="Namirimu T."/>
            <person name="Yang J.-A."/>
            <person name="Yang S.-H."/>
            <person name="Kim Y.-J."/>
            <person name="Kwon K.K."/>
        </authorList>
    </citation>
    <scope>NUCLEOTIDE SEQUENCE</scope>
    <source>
        <strain evidence="7">ES005</strain>
    </source>
</reference>
<keyword evidence="3" id="KW-0732">Signal</keyword>
<organism evidence="7 8">
    <name type="scientific">Alkalibacter rhizosphaerae</name>
    <dbReference type="NCBI Taxonomy" id="2815577"/>
    <lineage>
        <taxon>Bacteria</taxon>
        <taxon>Bacillati</taxon>
        <taxon>Bacillota</taxon>
        <taxon>Clostridia</taxon>
        <taxon>Eubacteriales</taxon>
        <taxon>Eubacteriaceae</taxon>
        <taxon>Alkalibacter</taxon>
    </lineage>
</organism>
<evidence type="ECO:0000256" key="2">
    <source>
        <dbReference type="ARBA" id="ARBA00022525"/>
    </source>
</evidence>
<dbReference type="EMBL" id="CP071444">
    <property type="protein sequence ID" value="QSX09587.1"/>
    <property type="molecule type" value="Genomic_DNA"/>
</dbReference>
<evidence type="ECO:0000256" key="3">
    <source>
        <dbReference type="ARBA" id="ARBA00022729"/>
    </source>
</evidence>
<dbReference type="InterPro" id="IPR052052">
    <property type="entry name" value="Polysaccharide_Lyase_9"/>
</dbReference>
<dbReference type="PANTHER" id="PTHR40088">
    <property type="entry name" value="PECTATE LYASE (EUROFUNG)"/>
    <property type="match status" value="1"/>
</dbReference>
<dbReference type="SUPFAM" id="SSF51126">
    <property type="entry name" value="Pectin lyase-like"/>
    <property type="match status" value="2"/>
</dbReference>
<feature type="region of interest" description="Disordered" evidence="4">
    <location>
        <begin position="35"/>
        <end position="171"/>
    </location>
</feature>
<dbReference type="InterPro" id="IPR006626">
    <property type="entry name" value="PbH1"/>
</dbReference>
<dbReference type="Proteomes" id="UP000663499">
    <property type="component" value="Chromosome"/>
</dbReference>
<dbReference type="KEGG" id="alka:J0B03_05890"/>
<dbReference type="InterPro" id="IPR039448">
    <property type="entry name" value="Beta_helix"/>
</dbReference>
<keyword evidence="8" id="KW-1185">Reference proteome</keyword>
<protein>
    <submittedName>
        <fullName evidence="7">Right-handed parallel beta-helix repeat-containing protein</fullName>
    </submittedName>
</protein>
<feature type="compositionally biased region" description="Basic and acidic residues" evidence="4">
    <location>
        <begin position="72"/>
        <end position="118"/>
    </location>
</feature>
<feature type="domain" description="DUF1565" evidence="5">
    <location>
        <begin position="186"/>
        <end position="226"/>
    </location>
</feature>
<dbReference type="GO" id="GO:0016837">
    <property type="term" value="F:carbon-oxygen lyase activity, acting on polysaccharides"/>
    <property type="evidence" value="ECO:0007669"/>
    <property type="project" value="TreeGrafter"/>
</dbReference>
<name>A0A974XGT0_9FIRM</name>
<feature type="compositionally biased region" description="Low complexity" evidence="4">
    <location>
        <begin position="119"/>
        <end position="154"/>
    </location>
</feature>
<evidence type="ECO:0000256" key="4">
    <source>
        <dbReference type="SAM" id="MobiDB-lite"/>
    </source>
</evidence>
<proteinExistence type="predicted"/>
<dbReference type="InterPro" id="IPR011459">
    <property type="entry name" value="DUF1565"/>
</dbReference>
<sequence>MKKGNKKVLWSIISVLVLLTIAGTVYAYTESRDFASRKAEDQTNKATQNLTETDDSFDVASKDIGTGTIAKVDQEGSSEEKNSTEEKAPANEEEDKASTTKDDVKTSDKVTVSREDNTTTKPATQTTTTKPATSSTTTTTKPVSESTSVTTQTEPKTETPEPAPAPAPVEEPKANTVAGAFFVSKSGNDANPGTESAPWKTIQKAANTLQAGQTVYIKAGTYNERVVLKNSGSSGNYITYTNYPGDTVVIDGAGIDWGYSWGTLFNVNSRHYIKINGLRVVNSRWGGIGSQPDNNGSQNVIVTNCSTYNTKASGIAFYHAANITVDGNSIEKACTAIGSQEAISISNVATFTIRNNKVFNITNSTQGAGGEAIDAKNGSSNGKIYNNTIHDIAKIGIYIDAYSKTSSNIEVYGNNIYNCGQGIAVATEKSGLLRNVNIHNNSIKNCSTGYAVGGWSSGYSHDMDTIKFNANTLTGITSRGVYLNNPDAKNVYITNNKISGSSSMIPIHLNGGLLSETTIDGNIFDRTIDLALAGSNYTFLN</sequence>
<dbReference type="Gene3D" id="2.160.20.10">
    <property type="entry name" value="Single-stranded right-handed beta-helix, Pectin lyase-like"/>
    <property type="match status" value="1"/>
</dbReference>
<dbReference type="InterPro" id="IPR012334">
    <property type="entry name" value="Pectin_lyas_fold"/>
</dbReference>
<dbReference type="RefSeq" id="WP_207300918.1">
    <property type="nucleotide sequence ID" value="NZ_CP071444.1"/>
</dbReference>